<organism evidence="1 2">
    <name type="scientific">Allokutzneria albata</name>
    <name type="common">Kibdelosporangium albatum</name>
    <dbReference type="NCBI Taxonomy" id="211114"/>
    <lineage>
        <taxon>Bacteria</taxon>
        <taxon>Bacillati</taxon>
        <taxon>Actinomycetota</taxon>
        <taxon>Actinomycetes</taxon>
        <taxon>Pseudonocardiales</taxon>
        <taxon>Pseudonocardiaceae</taxon>
        <taxon>Allokutzneria</taxon>
    </lineage>
</organism>
<sequence length="492" mass="52934">MKALRALVRKWPRRGVITWSQPPSADDFESAVLGGTVDGDAVVAMILSTARAGDAATAESLLAKADPRLWRAIDAAARRGLAVDAMLGDRLLSGRVTALDLVIAACCRQGYVRELAMVELSSMDSRLAGPILALRAADWVPEIRRRAKGICVERLAADPVAAFAQLGPVAFALENRAEGDWLSSAVDSALADDRVFFAAMENSSHRVRRAAYQKGIGDGRLDIARLNDAALSDPDQGNSRLCAEAAARSARLSGDVEAIRVLLNSRMATVRAEAVYALGEVDTAVDALCDRSAAVRLVAQVVVRRAERDPAEHYRRLLPNPWAVAGLGETGTTADVEILLPCLEEPRVRTRAEAVRALRRLGHTAARTFVALLDDPAPGVVKAAAVALQGNELDEEFRFGLIAPGRSRAVRLAGHRLLRSGDTLARLVADLRLLDDPELGVAARSDLSNCMREMATLYTTPTGARAAELRSLISSTRLDTDTARRLRFYLAL</sequence>
<reference evidence="1 2" key="1">
    <citation type="submission" date="2016-10" db="EMBL/GenBank/DDBJ databases">
        <authorList>
            <person name="de Groot N.N."/>
        </authorList>
    </citation>
    <scope>NUCLEOTIDE SEQUENCE [LARGE SCALE GENOMIC DNA]</scope>
    <source>
        <strain evidence="1 2">DSM 44149</strain>
    </source>
</reference>
<dbReference type="InterPro" id="IPR016024">
    <property type="entry name" value="ARM-type_fold"/>
</dbReference>
<dbReference type="InterPro" id="IPR011989">
    <property type="entry name" value="ARM-like"/>
</dbReference>
<gene>
    <name evidence="1" type="ORF">SAMN04489726_4462</name>
</gene>
<dbReference type="SUPFAM" id="SSF48371">
    <property type="entry name" value="ARM repeat"/>
    <property type="match status" value="1"/>
</dbReference>
<evidence type="ECO:0000313" key="2">
    <source>
        <dbReference type="Proteomes" id="UP000183376"/>
    </source>
</evidence>
<dbReference type="AlphaFoldDB" id="A0A1G9XX60"/>
<keyword evidence="2" id="KW-1185">Reference proteome</keyword>
<evidence type="ECO:0008006" key="3">
    <source>
        <dbReference type="Google" id="ProtNLM"/>
    </source>
</evidence>
<dbReference type="InterPro" id="IPR004155">
    <property type="entry name" value="PBS_lyase_HEAT"/>
</dbReference>
<dbReference type="SMART" id="SM00567">
    <property type="entry name" value="EZ_HEAT"/>
    <property type="match status" value="2"/>
</dbReference>
<proteinExistence type="predicted"/>
<protein>
    <recommendedName>
        <fullName evidence="3">HEAT repeat</fullName>
    </recommendedName>
</protein>
<dbReference type="eggNOG" id="COG1413">
    <property type="taxonomic scope" value="Bacteria"/>
</dbReference>
<evidence type="ECO:0000313" key="1">
    <source>
        <dbReference type="EMBL" id="SDN01350.1"/>
    </source>
</evidence>
<dbReference type="STRING" id="211114.SAMN04489726_4462"/>
<dbReference type="Pfam" id="PF13646">
    <property type="entry name" value="HEAT_2"/>
    <property type="match status" value="1"/>
</dbReference>
<accession>A0A1G9XX60</accession>
<dbReference type="Gene3D" id="1.25.10.10">
    <property type="entry name" value="Leucine-rich Repeat Variant"/>
    <property type="match status" value="1"/>
</dbReference>
<dbReference type="Proteomes" id="UP000183376">
    <property type="component" value="Chromosome I"/>
</dbReference>
<dbReference type="EMBL" id="LT629701">
    <property type="protein sequence ID" value="SDN01350.1"/>
    <property type="molecule type" value="Genomic_DNA"/>
</dbReference>
<name>A0A1G9XX60_ALLAB</name>